<evidence type="ECO:0000313" key="2">
    <source>
        <dbReference type="EMBL" id="TWH76690.1"/>
    </source>
</evidence>
<dbReference type="AlphaFoldDB" id="A0A562J0R2"/>
<dbReference type="InterPro" id="IPR011990">
    <property type="entry name" value="TPR-like_helical_dom_sf"/>
</dbReference>
<keyword evidence="3" id="KW-1185">Reference proteome</keyword>
<dbReference type="SMART" id="SM00028">
    <property type="entry name" value="TPR"/>
    <property type="match status" value="3"/>
</dbReference>
<comment type="caution">
    <text evidence="2">The sequence shown here is derived from an EMBL/GenBank/DDBJ whole genome shotgun (WGS) entry which is preliminary data.</text>
</comment>
<keyword evidence="1" id="KW-0802">TPR repeat</keyword>
<dbReference type="PROSITE" id="PS51257">
    <property type="entry name" value="PROKAR_LIPOPROTEIN"/>
    <property type="match status" value="1"/>
</dbReference>
<proteinExistence type="predicted"/>
<dbReference type="PANTHER" id="PTHR12558:SF13">
    <property type="entry name" value="CELL DIVISION CYCLE PROTEIN 27 HOMOLOG"/>
    <property type="match status" value="1"/>
</dbReference>
<dbReference type="Pfam" id="PF13181">
    <property type="entry name" value="TPR_8"/>
    <property type="match status" value="1"/>
</dbReference>
<feature type="repeat" description="TPR" evidence="1">
    <location>
        <begin position="140"/>
        <end position="173"/>
    </location>
</feature>
<dbReference type="PROSITE" id="PS50005">
    <property type="entry name" value="TPR"/>
    <property type="match status" value="2"/>
</dbReference>
<name>A0A562J0R2_9GAMM</name>
<dbReference type="Pfam" id="PF13424">
    <property type="entry name" value="TPR_12"/>
    <property type="match status" value="1"/>
</dbReference>
<sequence>MGMRQLSLILVFSSLLGCVSEGPTRPLDTEQGRREARDAYVKLGLAYLQQGSTSRAKLPLSKALELDPNSAETHAALALVFQTELETKLADQHYRQAISANPTARILNNYGSFLYDQGRYEEALARFQQATNDPLYQERGRVFENLGLTSLKLGQTEQAREYFNRALRLDNQQPMVLLELAALSYDSKDYIVAKRYYDQYRVQQTNQQTLPARSLLLGIRLGRVFQDQNQIKILSMQLQRFYPASPEYNTYLSEQQ</sequence>
<accession>A0A562J0R2</accession>
<dbReference type="EMBL" id="VLKG01000002">
    <property type="protein sequence ID" value="TWH76690.1"/>
    <property type="molecule type" value="Genomic_DNA"/>
</dbReference>
<dbReference type="Proteomes" id="UP000319627">
    <property type="component" value="Unassembled WGS sequence"/>
</dbReference>
<reference evidence="2 3" key="1">
    <citation type="submission" date="2019-07" db="EMBL/GenBank/DDBJ databases">
        <title>Genomic Encyclopedia of Type Strains, Phase I: the one thousand microbial genomes (KMG-I) project.</title>
        <authorList>
            <person name="Kyrpides N."/>
        </authorList>
    </citation>
    <scope>NUCLEOTIDE SEQUENCE [LARGE SCALE GENOMIC DNA]</scope>
    <source>
        <strain evidence="2 3">DSM 375</strain>
    </source>
</reference>
<dbReference type="PANTHER" id="PTHR12558">
    <property type="entry name" value="CELL DIVISION CYCLE 16,23,27"/>
    <property type="match status" value="1"/>
</dbReference>
<dbReference type="PROSITE" id="PS50293">
    <property type="entry name" value="TPR_REGION"/>
    <property type="match status" value="1"/>
</dbReference>
<protein>
    <submittedName>
        <fullName evidence="2">Type IV pilus assembly protein PilF</fullName>
    </submittedName>
</protein>
<evidence type="ECO:0000313" key="3">
    <source>
        <dbReference type="Proteomes" id="UP000319627"/>
    </source>
</evidence>
<dbReference type="Gene3D" id="1.25.40.10">
    <property type="entry name" value="Tetratricopeptide repeat domain"/>
    <property type="match status" value="1"/>
</dbReference>
<evidence type="ECO:0000256" key="1">
    <source>
        <dbReference type="PROSITE-ProRule" id="PRU00339"/>
    </source>
</evidence>
<feature type="repeat" description="TPR" evidence="1">
    <location>
        <begin position="37"/>
        <end position="70"/>
    </location>
</feature>
<dbReference type="InterPro" id="IPR013360">
    <property type="entry name" value="Pilus_4_PilW"/>
</dbReference>
<organism evidence="2 3">
    <name type="scientific">Azomonas agilis</name>
    <dbReference type="NCBI Taxonomy" id="116849"/>
    <lineage>
        <taxon>Bacteria</taxon>
        <taxon>Pseudomonadati</taxon>
        <taxon>Pseudomonadota</taxon>
        <taxon>Gammaproteobacteria</taxon>
        <taxon>Pseudomonadales</taxon>
        <taxon>Pseudomonadaceae</taxon>
        <taxon>Azomonas</taxon>
    </lineage>
</organism>
<dbReference type="InterPro" id="IPR019734">
    <property type="entry name" value="TPR_rpt"/>
</dbReference>
<dbReference type="NCBIfam" id="TIGR02521">
    <property type="entry name" value="type_IV_pilW"/>
    <property type="match status" value="1"/>
</dbReference>
<dbReference type="OrthoDB" id="129043at2"/>
<dbReference type="RefSeq" id="WP_144570476.1">
    <property type="nucleotide sequence ID" value="NZ_VLKG01000002.1"/>
</dbReference>
<dbReference type="SUPFAM" id="SSF48452">
    <property type="entry name" value="TPR-like"/>
    <property type="match status" value="1"/>
</dbReference>
<gene>
    <name evidence="2" type="ORF">LX59_00735</name>
</gene>